<evidence type="ECO:0000313" key="3">
    <source>
        <dbReference type="Proteomes" id="UP000038010"/>
    </source>
</evidence>
<dbReference type="VEuPathDB" id="FungiDB:AB675_2515"/>
<comment type="caution">
    <text evidence="2">The sequence shown here is derived from an EMBL/GenBank/DDBJ whole genome shotgun (WGS) entry which is preliminary data.</text>
</comment>
<accession>A0A0N1HAN0</accession>
<feature type="region of interest" description="Disordered" evidence="1">
    <location>
        <begin position="87"/>
        <end position="114"/>
    </location>
</feature>
<evidence type="ECO:0000313" key="2">
    <source>
        <dbReference type="EMBL" id="KPI45126.1"/>
    </source>
</evidence>
<sequence>MASRLDRELPSCKAISRQALRDIITGHSLREWKKQRKERKRQAQAEEAARAIAAGVSASRLPLHPSFAPPHFAAPYHSYAASHTTLPQVLNHPPGVPPLMMGSSADGSNANNQTRGILKPEAQRFHSGNPQLPPWQGVPPQQPYPGGPMAHGFYPPQATYPAQNAYAPHPGYPPQTGYPSQSIYPPQHGFANQNGYMTPNPLPTPMNPQSTYGTVMAPGPTQPPGGWPHQNLPPGARAVSPPRYPTAEDLKYKCAICGRFRSAIYHFEHPLPAGQIPPSTVCRRCRHASTDSENDSIADSRESHRQSRSRRRSSSVRSARRIESVGPFLGRTPSRRGRTSCRDYIPGDTYYDDENRRTRSISRSTSVDSIVRPSSRAGSGRSVIRHVQVEEPVHEELVVVRRPRRVRRVTYVDDDDYDDGYDDHYSNSRGRGVSQPLIDTSEHRLQPHVMCADSDPILALLLLSSKIKPATSKKQCLVGLTRDAGILLGDAIHTNKTTMDRDTRMIGMPTHRPVIPADLATDMLAMGGLQSALLLPLATFRAAKKKLQCAALETILAMPPHLVTWNVLDLAVAVFILRHLHLRVESMIAQKLATTI</sequence>
<feature type="compositionally biased region" description="Low complexity" evidence="1">
    <location>
        <begin position="361"/>
        <end position="372"/>
    </location>
</feature>
<protein>
    <submittedName>
        <fullName evidence="2">Uncharacterized protein</fullName>
    </submittedName>
</protein>
<proteinExistence type="predicted"/>
<feature type="region of interest" description="Disordered" evidence="1">
    <location>
        <begin position="287"/>
        <end position="379"/>
    </location>
</feature>
<name>A0A0N1HAN0_9EURO</name>
<dbReference type="Proteomes" id="UP000038010">
    <property type="component" value="Unassembled WGS sequence"/>
</dbReference>
<feature type="compositionally biased region" description="Polar residues" evidence="1">
    <location>
        <begin position="105"/>
        <end position="114"/>
    </location>
</feature>
<dbReference type="GeneID" id="28734372"/>
<dbReference type="AlphaFoldDB" id="A0A0N1HAN0"/>
<reference evidence="2 3" key="1">
    <citation type="submission" date="2015-06" db="EMBL/GenBank/DDBJ databases">
        <title>Draft genome of the ant-associated black yeast Phialophora attae CBS 131958.</title>
        <authorList>
            <person name="Moreno L.F."/>
            <person name="Stielow B.J."/>
            <person name="de Hoog S."/>
            <person name="Vicente V.A."/>
            <person name="Weiss V.A."/>
            <person name="de Vries M."/>
            <person name="Cruz L.M."/>
            <person name="Souza E.M."/>
        </authorList>
    </citation>
    <scope>NUCLEOTIDE SEQUENCE [LARGE SCALE GENOMIC DNA]</scope>
    <source>
        <strain evidence="2 3">CBS 131958</strain>
    </source>
</reference>
<dbReference type="EMBL" id="LFJN01000002">
    <property type="protein sequence ID" value="KPI45126.1"/>
    <property type="molecule type" value="Genomic_DNA"/>
</dbReference>
<gene>
    <name evidence="2" type="ORF">AB675_2515</name>
</gene>
<keyword evidence="3" id="KW-1185">Reference proteome</keyword>
<evidence type="ECO:0000256" key="1">
    <source>
        <dbReference type="SAM" id="MobiDB-lite"/>
    </source>
</evidence>
<dbReference type="STRING" id="1664694.A0A0N1HAN0"/>
<dbReference type="RefSeq" id="XP_018005089.1">
    <property type="nucleotide sequence ID" value="XM_018142492.1"/>
</dbReference>
<dbReference type="OrthoDB" id="4121331at2759"/>
<organism evidence="2 3">
    <name type="scientific">Cyphellophora attinorum</name>
    <dbReference type="NCBI Taxonomy" id="1664694"/>
    <lineage>
        <taxon>Eukaryota</taxon>
        <taxon>Fungi</taxon>
        <taxon>Dikarya</taxon>
        <taxon>Ascomycota</taxon>
        <taxon>Pezizomycotina</taxon>
        <taxon>Eurotiomycetes</taxon>
        <taxon>Chaetothyriomycetidae</taxon>
        <taxon>Chaetothyriales</taxon>
        <taxon>Cyphellophoraceae</taxon>
        <taxon>Cyphellophora</taxon>
    </lineage>
</organism>